<feature type="region of interest" description="Disordered" evidence="1">
    <location>
        <begin position="52"/>
        <end position="81"/>
    </location>
</feature>
<organism evidence="2 3">
    <name type="scientific">Aldrovandia affinis</name>
    <dbReference type="NCBI Taxonomy" id="143900"/>
    <lineage>
        <taxon>Eukaryota</taxon>
        <taxon>Metazoa</taxon>
        <taxon>Chordata</taxon>
        <taxon>Craniata</taxon>
        <taxon>Vertebrata</taxon>
        <taxon>Euteleostomi</taxon>
        <taxon>Actinopterygii</taxon>
        <taxon>Neopterygii</taxon>
        <taxon>Teleostei</taxon>
        <taxon>Notacanthiformes</taxon>
        <taxon>Halosauridae</taxon>
        <taxon>Aldrovandia</taxon>
    </lineage>
</organism>
<keyword evidence="3" id="KW-1185">Reference proteome</keyword>
<sequence>MLGRVLGRCQEAFRSLEESERGDSRGERQQGPFPRTSGKILKSILRLTVEASERRPSGTVGRGGSAILDDLRPLDDLAGRK</sequence>
<comment type="caution">
    <text evidence="2">The sequence shown here is derived from an EMBL/GenBank/DDBJ whole genome shotgun (WGS) entry which is preliminary data.</text>
</comment>
<dbReference type="EMBL" id="JAINUG010000333">
    <property type="protein sequence ID" value="KAJ8378037.1"/>
    <property type="molecule type" value="Genomic_DNA"/>
</dbReference>
<feature type="region of interest" description="Disordered" evidence="1">
    <location>
        <begin position="15"/>
        <end position="37"/>
    </location>
</feature>
<accession>A0AAD7W410</accession>
<dbReference type="AlphaFoldDB" id="A0AAD7W410"/>
<evidence type="ECO:0000256" key="1">
    <source>
        <dbReference type="SAM" id="MobiDB-lite"/>
    </source>
</evidence>
<reference evidence="2" key="1">
    <citation type="journal article" date="2023" name="Science">
        <title>Genome structures resolve the early diversification of teleost fishes.</title>
        <authorList>
            <person name="Parey E."/>
            <person name="Louis A."/>
            <person name="Montfort J."/>
            <person name="Bouchez O."/>
            <person name="Roques C."/>
            <person name="Iampietro C."/>
            <person name="Lluch J."/>
            <person name="Castinel A."/>
            <person name="Donnadieu C."/>
            <person name="Desvignes T."/>
            <person name="Floi Bucao C."/>
            <person name="Jouanno E."/>
            <person name="Wen M."/>
            <person name="Mejri S."/>
            <person name="Dirks R."/>
            <person name="Jansen H."/>
            <person name="Henkel C."/>
            <person name="Chen W.J."/>
            <person name="Zahm M."/>
            <person name="Cabau C."/>
            <person name="Klopp C."/>
            <person name="Thompson A.W."/>
            <person name="Robinson-Rechavi M."/>
            <person name="Braasch I."/>
            <person name="Lecointre G."/>
            <person name="Bobe J."/>
            <person name="Postlethwait J.H."/>
            <person name="Berthelot C."/>
            <person name="Roest Crollius H."/>
            <person name="Guiguen Y."/>
        </authorList>
    </citation>
    <scope>NUCLEOTIDE SEQUENCE</scope>
    <source>
        <strain evidence="2">NC1722</strain>
    </source>
</reference>
<name>A0AAD7W410_9TELE</name>
<dbReference type="Proteomes" id="UP001221898">
    <property type="component" value="Unassembled WGS sequence"/>
</dbReference>
<evidence type="ECO:0000313" key="3">
    <source>
        <dbReference type="Proteomes" id="UP001221898"/>
    </source>
</evidence>
<proteinExistence type="predicted"/>
<evidence type="ECO:0000313" key="2">
    <source>
        <dbReference type="EMBL" id="KAJ8378037.1"/>
    </source>
</evidence>
<protein>
    <submittedName>
        <fullName evidence="2">Uncharacterized protein</fullName>
    </submittedName>
</protein>
<gene>
    <name evidence="2" type="ORF">AAFF_G00249080</name>
</gene>
<feature type="compositionally biased region" description="Basic and acidic residues" evidence="1">
    <location>
        <begin position="15"/>
        <end position="28"/>
    </location>
</feature>
<feature type="compositionally biased region" description="Basic and acidic residues" evidence="1">
    <location>
        <begin position="69"/>
        <end position="81"/>
    </location>
</feature>